<evidence type="ECO:0000259" key="9">
    <source>
        <dbReference type="SMART" id="SM00085"/>
    </source>
</evidence>
<dbReference type="GeneID" id="119722816"/>
<dbReference type="Pfam" id="PF00068">
    <property type="entry name" value="Phospholip_A2_1"/>
    <property type="match status" value="1"/>
</dbReference>
<dbReference type="InterPro" id="IPR033113">
    <property type="entry name" value="PLA2_histidine"/>
</dbReference>
<dbReference type="SMART" id="SM00085">
    <property type="entry name" value="PA2c"/>
    <property type="match status" value="1"/>
</dbReference>
<reference evidence="10" key="1">
    <citation type="submission" date="2022-11" db="UniProtKB">
        <authorList>
            <consortium name="EnsemblMetazoa"/>
        </authorList>
    </citation>
    <scope>IDENTIFICATION</scope>
</reference>
<dbReference type="SUPFAM" id="SSF48619">
    <property type="entry name" value="Phospholipase A2, PLA2"/>
    <property type="match status" value="1"/>
</dbReference>
<organism evidence="10 11">
    <name type="scientific">Patiria miniata</name>
    <name type="common">Bat star</name>
    <name type="synonym">Asterina miniata</name>
    <dbReference type="NCBI Taxonomy" id="46514"/>
    <lineage>
        <taxon>Eukaryota</taxon>
        <taxon>Metazoa</taxon>
        <taxon>Echinodermata</taxon>
        <taxon>Eleutherozoa</taxon>
        <taxon>Asterozoa</taxon>
        <taxon>Asteroidea</taxon>
        <taxon>Valvatacea</taxon>
        <taxon>Valvatida</taxon>
        <taxon>Asterinidae</taxon>
        <taxon>Patiria</taxon>
    </lineage>
</organism>
<keyword evidence="8" id="KW-0732">Signal</keyword>
<feature type="active site" evidence="4">
    <location>
        <position position="66"/>
    </location>
</feature>
<dbReference type="EnsemblMetazoa" id="XM_038193177.1">
    <property type="protein sequence ID" value="XP_038049105.1"/>
    <property type="gene ID" value="LOC119722816"/>
</dbReference>
<dbReference type="GO" id="GO:0005509">
    <property type="term" value="F:calcium ion binding"/>
    <property type="evidence" value="ECO:0007669"/>
    <property type="project" value="InterPro"/>
</dbReference>
<feature type="disulfide bond" evidence="6">
    <location>
        <begin position="105"/>
        <end position="125"/>
    </location>
</feature>
<sequence>MLFKTLAHLLVGLGTISPRDDQLAGMIECTIDSSAPVKYADYGCFCGEGSAGATPVDDTDSCCQAHEQCYDGSLAASIGCSSSDRDDLPYEYSTHHVFSRCSVQCDPVEDYPADQDKAACRVYLCECDCQLAQCLKDAAGSYNGDYVEYRDTEAGQAQCV</sequence>
<dbReference type="GO" id="GO:0016042">
    <property type="term" value="P:lipid catabolic process"/>
    <property type="evidence" value="ECO:0007669"/>
    <property type="project" value="InterPro"/>
</dbReference>
<feature type="disulfide bond" evidence="6">
    <location>
        <begin position="62"/>
        <end position="134"/>
    </location>
</feature>
<feature type="binding site" evidence="5">
    <location>
        <position position="47"/>
    </location>
    <ligand>
        <name>Ca(2+)</name>
        <dbReference type="ChEBI" id="CHEBI:29108"/>
    </ligand>
</feature>
<dbReference type="InterPro" id="IPR036444">
    <property type="entry name" value="PLipase_A2_dom_sf"/>
</dbReference>
<dbReference type="InterPro" id="IPR016090">
    <property type="entry name" value="PLA2-like_dom"/>
</dbReference>
<evidence type="ECO:0000256" key="3">
    <source>
        <dbReference type="ARBA" id="ARBA00023157"/>
    </source>
</evidence>
<dbReference type="PANTHER" id="PTHR11716:SF101">
    <property type="entry name" value="BASIC PHOSPHOLIPASE A2 PA-11-LIKE"/>
    <property type="match status" value="1"/>
</dbReference>
<feature type="binding site" evidence="5">
    <location>
        <position position="49"/>
    </location>
    <ligand>
        <name>Ca(2+)</name>
        <dbReference type="ChEBI" id="CHEBI:29108"/>
    </ligand>
</feature>
<evidence type="ECO:0000313" key="10">
    <source>
        <dbReference type="EnsemblMetazoa" id="XP_038049105.1"/>
    </source>
</evidence>
<evidence type="ECO:0000256" key="8">
    <source>
        <dbReference type="SAM" id="SignalP"/>
    </source>
</evidence>
<comment type="similarity">
    <text evidence="7">Belongs to the phospholipase A2 family.</text>
</comment>
<accession>A0A913ZDS4</accession>
<keyword evidence="5" id="KW-0479">Metal-binding</keyword>
<feature type="disulfide bond" evidence="6">
    <location>
        <begin position="80"/>
        <end position="120"/>
    </location>
</feature>
<keyword evidence="11" id="KW-1185">Reference proteome</keyword>
<evidence type="ECO:0000256" key="1">
    <source>
        <dbReference type="ARBA" id="ARBA00004613"/>
    </source>
</evidence>
<dbReference type="RefSeq" id="XP_038049105.1">
    <property type="nucleotide sequence ID" value="XM_038193177.1"/>
</dbReference>
<feature type="disulfide bond" evidence="6">
    <location>
        <begin position="69"/>
        <end position="127"/>
    </location>
</feature>
<dbReference type="GO" id="GO:0005543">
    <property type="term" value="F:phospholipid binding"/>
    <property type="evidence" value="ECO:0007669"/>
    <property type="project" value="TreeGrafter"/>
</dbReference>
<evidence type="ECO:0000313" key="11">
    <source>
        <dbReference type="Proteomes" id="UP000887568"/>
    </source>
</evidence>
<feature type="signal peptide" evidence="8">
    <location>
        <begin position="1"/>
        <end position="18"/>
    </location>
</feature>
<feature type="disulfide bond" evidence="6">
    <location>
        <begin position="46"/>
        <end position="63"/>
    </location>
</feature>
<dbReference type="GO" id="GO:0005576">
    <property type="term" value="C:extracellular region"/>
    <property type="evidence" value="ECO:0007669"/>
    <property type="project" value="UniProtKB-SubCell"/>
</dbReference>
<proteinExistence type="inferred from homology"/>
<dbReference type="Gene3D" id="1.20.90.10">
    <property type="entry name" value="Phospholipase A2 domain"/>
    <property type="match status" value="1"/>
</dbReference>
<dbReference type="PANTHER" id="PTHR11716">
    <property type="entry name" value="PHOSPHOLIPASE A2 FAMILY MEMBER"/>
    <property type="match status" value="1"/>
</dbReference>
<keyword evidence="3 6" id="KW-1015">Disulfide bond</keyword>
<evidence type="ECO:0000256" key="6">
    <source>
        <dbReference type="PIRSR" id="PIRSR601211-3"/>
    </source>
</evidence>
<keyword evidence="5" id="KW-0106">Calcium</keyword>
<dbReference type="PROSITE" id="PS00118">
    <property type="entry name" value="PA2_HIS"/>
    <property type="match status" value="1"/>
</dbReference>
<feature type="domain" description="Phospholipase A2-like central" evidence="9">
    <location>
        <begin position="22"/>
        <end position="156"/>
    </location>
</feature>
<feature type="chain" id="PRO_5036903382" description="Phospholipase A2-like central domain-containing protein" evidence="8">
    <location>
        <begin position="19"/>
        <end position="160"/>
    </location>
</feature>
<feature type="binding site" evidence="5">
    <location>
        <position position="45"/>
    </location>
    <ligand>
        <name>Ca(2+)</name>
        <dbReference type="ChEBI" id="CHEBI:29108"/>
    </ligand>
</feature>
<dbReference type="AlphaFoldDB" id="A0A913ZDS4"/>
<evidence type="ECO:0000256" key="5">
    <source>
        <dbReference type="PIRSR" id="PIRSR601211-2"/>
    </source>
</evidence>
<evidence type="ECO:0000256" key="7">
    <source>
        <dbReference type="RuleBase" id="RU003654"/>
    </source>
</evidence>
<dbReference type="GO" id="GO:0006644">
    <property type="term" value="P:phospholipid metabolic process"/>
    <property type="evidence" value="ECO:0007669"/>
    <property type="project" value="InterPro"/>
</dbReference>
<keyword evidence="2" id="KW-0964">Secreted</keyword>
<dbReference type="OMA" id="MIECTID"/>
<dbReference type="GO" id="GO:0050482">
    <property type="term" value="P:arachidonate secretion"/>
    <property type="evidence" value="ECO:0007669"/>
    <property type="project" value="InterPro"/>
</dbReference>
<evidence type="ECO:0000256" key="4">
    <source>
        <dbReference type="PIRSR" id="PIRSR601211-1"/>
    </source>
</evidence>
<evidence type="ECO:0000256" key="2">
    <source>
        <dbReference type="ARBA" id="ARBA00022525"/>
    </source>
</evidence>
<name>A0A913ZDS4_PATMI</name>
<comment type="subcellular location">
    <subcellularLocation>
        <location evidence="1">Secreted</location>
    </subcellularLocation>
</comment>
<dbReference type="Proteomes" id="UP000887568">
    <property type="component" value="Unplaced"/>
</dbReference>
<comment type="cofactor">
    <cofactor evidence="5">
        <name>Ca(2+)</name>
        <dbReference type="ChEBI" id="CHEBI:29108"/>
    </cofactor>
    <text evidence="5">Binds 1 Ca(2+) ion per subunit.</text>
</comment>
<dbReference type="GO" id="GO:0047498">
    <property type="term" value="F:calcium-dependent phospholipase A2 activity"/>
    <property type="evidence" value="ECO:0007669"/>
    <property type="project" value="TreeGrafter"/>
</dbReference>
<feature type="active site" evidence="4">
    <location>
        <position position="128"/>
    </location>
</feature>
<dbReference type="OrthoDB" id="5841574at2759"/>
<dbReference type="InterPro" id="IPR001211">
    <property type="entry name" value="PLA2"/>
</dbReference>
<protein>
    <recommendedName>
        <fullName evidence="9">Phospholipase A2-like central domain-containing protein</fullName>
    </recommendedName>
</protein>